<comment type="caution">
    <text evidence="1">The sequence shown here is derived from an EMBL/GenBank/DDBJ whole genome shotgun (WGS) entry which is preliminary data.</text>
</comment>
<name>A0A5X8N5Q6_SALET</name>
<accession>A0A5X8N5Q6</accession>
<organism evidence="1">
    <name type="scientific">Salmonella enterica subsp. enterica serovar Braenderup</name>
    <dbReference type="NCBI Taxonomy" id="149391"/>
    <lineage>
        <taxon>Bacteria</taxon>
        <taxon>Pseudomonadati</taxon>
        <taxon>Pseudomonadota</taxon>
        <taxon>Gammaproteobacteria</taxon>
        <taxon>Enterobacterales</taxon>
        <taxon>Enterobacteriaceae</taxon>
        <taxon>Salmonella</taxon>
    </lineage>
</organism>
<dbReference type="AlphaFoldDB" id="A0A5X8N5Q6"/>
<proteinExistence type="predicted"/>
<sequence length="184" mass="20446">MGYFDCVKLTDAEWPDHMVEGRDAALRQAMRGGVSQWCRDKVVQLLPVLRCPRGEWRDAELKRVDELADALGLDDMGLFAYGAMIVKRRAYVAGSLSRAKPPEPLAVVLDDGEHRCTVYAMPHPTLGVPEISERGEDGYWTISAGGCAWIKARVSLGEGVRLWNELVNCARYPDAPVLTRGMLE</sequence>
<evidence type="ECO:0000313" key="1">
    <source>
        <dbReference type="EMBL" id="ECB0526117.1"/>
    </source>
</evidence>
<protein>
    <submittedName>
        <fullName evidence="1">Uncharacterized protein</fullName>
    </submittedName>
</protein>
<dbReference type="EMBL" id="AAHWIJ010000032">
    <property type="protein sequence ID" value="ECB0526117.1"/>
    <property type="molecule type" value="Genomic_DNA"/>
</dbReference>
<gene>
    <name evidence="1" type="ORF">EUX26_23560</name>
</gene>
<reference evidence="1" key="1">
    <citation type="submission" date="2019-01" db="EMBL/GenBank/DDBJ databases">
        <authorList>
            <person name="Ashton P.M."/>
            <person name="Dallman T."/>
            <person name="Nair S."/>
            <person name="De Pinna E."/>
            <person name="Peters T."/>
            <person name="Grant K."/>
        </authorList>
    </citation>
    <scope>NUCLEOTIDE SEQUENCE</scope>
    <source>
        <strain evidence="1">555488</strain>
    </source>
</reference>